<organism evidence="7 8">
    <name type="scientific">Bartonella silvatica</name>
    <dbReference type="NCBI Taxonomy" id="357760"/>
    <lineage>
        <taxon>Bacteria</taxon>
        <taxon>Pseudomonadati</taxon>
        <taxon>Pseudomonadota</taxon>
        <taxon>Alphaproteobacteria</taxon>
        <taxon>Hyphomicrobiales</taxon>
        <taxon>Bartonellaceae</taxon>
        <taxon>Bartonella</taxon>
    </lineage>
</organism>
<evidence type="ECO:0000256" key="2">
    <source>
        <dbReference type="ARBA" id="ARBA00010270"/>
    </source>
</evidence>
<evidence type="ECO:0000256" key="6">
    <source>
        <dbReference type="ARBA" id="ARBA00025321"/>
    </source>
</evidence>
<dbReference type="RefSeq" id="WP_354189689.1">
    <property type="nucleotide sequence ID" value="NZ_JBEPLI010000007.1"/>
</dbReference>
<evidence type="ECO:0000313" key="8">
    <source>
        <dbReference type="Proteomes" id="UP001549086"/>
    </source>
</evidence>
<dbReference type="Pfam" id="PF07886">
    <property type="entry name" value="BA14K"/>
    <property type="match status" value="1"/>
</dbReference>
<evidence type="ECO:0000256" key="5">
    <source>
        <dbReference type="ARBA" id="ARBA00022734"/>
    </source>
</evidence>
<name>A0ABV2HI09_9HYPH</name>
<protein>
    <recommendedName>
        <fullName evidence="3">Lectin-like protein BA14k</fullName>
    </recommendedName>
</protein>
<evidence type="ECO:0000313" key="7">
    <source>
        <dbReference type="EMBL" id="MET3589822.1"/>
    </source>
</evidence>
<comment type="similarity">
    <text evidence="2">Belongs to the BA14k family.</text>
</comment>
<dbReference type="InterPro" id="IPR012413">
    <property type="entry name" value="BA14K"/>
</dbReference>
<keyword evidence="4" id="KW-0472">Membrane</keyword>
<keyword evidence="8" id="KW-1185">Reference proteome</keyword>
<dbReference type="Proteomes" id="UP001549086">
    <property type="component" value="Unassembled WGS sequence"/>
</dbReference>
<evidence type="ECO:0000256" key="3">
    <source>
        <dbReference type="ARBA" id="ARBA00020552"/>
    </source>
</evidence>
<gene>
    <name evidence="7" type="ORF">ABID23_000909</name>
</gene>
<comment type="subcellular location">
    <subcellularLocation>
        <location evidence="1">Membrane</location>
        <topology evidence="1">Single-pass membrane protein</topology>
    </subcellularLocation>
</comment>
<dbReference type="EMBL" id="JBEPLI010000007">
    <property type="protein sequence ID" value="MET3589822.1"/>
    <property type="molecule type" value="Genomic_DNA"/>
</dbReference>
<proteinExistence type="inferred from homology"/>
<comment type="function">
    <text evidence="6">Has immunoglobulin-binding and hemagglutination properties, and can bind to mannose. Essential for virulence. May be involved in LPS biosynthesis or polysaccharide transport.</text>
</comment>
<keyword evidence="4" id="KW-1003">Cell membrane</keyword>
<evidence type="ECO:0000256" key="4">
    <source>
        <dbReference type="ARBA" id="ARBA00022475"/>
    </source>
</evidence>
<sequence length="232" mass="27145">MKNFTKLAVLSAISTATILVPLDTTLADITWSHGDHVTREMEETNKKIDDMMKQMQKRADFHSHNFGNHFHDYHHHHNHHVDRKKKEQKRHHVERKTYHYVERKTVTHRHIHKHHVDNHNSGDALAAGILGLAAGAVLGNVLKKPEQPQIIYQAVPQQRVVYQEVPQVVYQQIPQNQVIYEVNSTATYQQLHEPWTRGWLQYCKKKYRSFNPKTGTFRGYDGLDHLCYAPLN</sequence>
<reference evidence="7 8" key="1">
    <citation type="submission" date="2024-06" db="EMBL/GenBank/DDBJ databases">
        <title>Genomic Encyclopedia of Type Strains, Phase IV (KMG-IV): sequencing the most valuable type-strain genomes for metagenomic binning, comparative biology and taxonomic classification.</title>
        <authorList>
            <person name="Goeker M."/>
        </authorList>
    </citation>
    <scope>NUCLEOTIDE SEQUENCE [LARGE SCALE GENOMIC DNA]</scope>
    <source>
        <strain evidence="7 8">DSM 23649</strain>
    </source>
</reference>
<comment type="caution">
    <text evidence="7">The sequence shown here is derived from an EMBL/GenBank/DDBJ whole genome shotgun (WGS) entry which is preliminary data.</text>
</comment>
<evidence type="ECO:0000256" key="1">
    <source>
        <dbReference type="ARBA" id="ARBA00004167"/>
    </source>
</evidence>
<accession>A0ABV2HI09</accession>
<keyword evidence="5" id="KW-0430">Lectin</keyword>